<dbReference type="InterPro" id="IPR050855">
    <property type="entry name" value="NDM-1-like"/>
</dbReference>
<protein>
    <submittedName>
        <fullName evidence="2">Hydroxyacylglutathione hydrolase</fullName>
    </submittedName>
</protein>
<name>A0A0A1MTY6_9BACI</name>
<proteinExistence type="predicted"/>
<dbReference type="InterPro" id="IPR037482">
    <property type="entry name" value="ST1585_MBL-fold"/>
</dbReference>
<dbReference type="InterPro" id="IPR001279">
    <property type="entry name" value="Metallo-B-lactamas"/>
</dbReference>
<gene>
    <name evidence="2" type="primary">gloB_2</name>
    <name evidence="2" type="ORF">BN997_02245</name>
</gene>
<dbReference type="SUPFAM" id="SSF56281">
    <property type="entry name" value="Metallo-hydrolase/oxidoreductase"/>
    <property type="match status" value="1"/>
</dbReference>
<evidence type="ECO:0000259" key="1">
    <source>
        <dbReference type="SMART" id="SM00849"/>
    </source>
</evidence>
<dbReference type="OrthoDB" id="9761531at2"/>
<accession>A0A0A1MTY6</accession>
<keyword evidence="3" id="KW-1185">Reference proteome</keyword>
<dbReference type="GO" id="GO:0016787">
    <property type="term" value="F:hydrolase activity"/>
    <property type="evidence" value="ECO:0007669"/>
    <property type="project" value="UniProtKB-KW"/>
</dbReference>
<evidence type="ECO:0000313" key="3">
    <source>
        <dbReference type="Proteomes" id="UP000040453"/>
    </source>
</evidence>
<dbReference type="PANTHER" id="PTHR42951">
    <property type="entry name" value="METALLO-BETA-LACTAMASE DOMAIN-CONTAINING"/>
    <property type="match status" value="1"/>
</dbReference>
<dbReference type="SMART" id="SM00849">
    <property type="entry name" value="Lactamase_B"/>
    <property type="match status" value="1"/>
</dbReference>
<dbReference type="STRING" id="545501.BN997_02245"/>
<reference evidence="2 3" key="1">
    <citation type="submission" date="2014-11" db="EMBL/GenBank/DDBJ databases">
        <authorList>
            <person name="Urmite Genomes Urmite Genomes"/>
        </authorList>
    </citation>
    <scope>NUCLEOTIDE SEQUENCE [LARGE SCALE GENOMIC DNA]</scope>
    <source>
        <strain evidence="2 3">Oc5</strain>
    </source>
</reference>
<dbReference type="Proteomes" id="UP000040453">
    <property type="component" value="Unassembled WGS sequence"/>
</dbReference>
<dbReference type="PANTHER" id="PTHR42951:SF22">
    <property type="entry name" value="METALLO BETA-LACTAMASE SUPERFAMILY LIPOPROTEIN"/>
    <property type="match status" value="1"/>
</dbReference>
<sequence>MQLHSRKTMKLHHGISLIDGFDFGVSGRTGAYVMEADELTIIETGPSPSVPYIKKGLEELGYTFADVKHIIVTHVHLDHAGGAGRLLSLCPNALLYVHPKGKRHLVDPKKLAAGARAIYGERFSELYDPIIPADEERVVEKTEGDTLQLEEGRILEFWDTPGHARHHLGIYDPISNGMFTGDTAGIQYEQLFPHGLNFFLPSTSPNHFDPEAMRHSLQRFREKQLDYIFFGHFGGTDLVEEALEQAEAWLDIFVREGEAAVAEGQSYDEIADRLLKYVQTELREQGIADDHEVYQMINVDLQLSALGMVDYFQKQ</sequence>
<feature type="domain" description="Metallo-beta-lactamase" evidence="1">
    <location>
        <begin position="28"/>
        <end position="232"/>
    </location>
</feature>
<dbReference type="Pfam" id="PF00753">
    <property type="entry name" value="Lactamase_B"/>
    <property type="match status" value="1"/>
</dbReference>
<organism evidence="2 3">
    <name type="scientific">Oceanobacillus oncorhynchi</name>
    <dbReference type="NCBI Taxonomy" id="545501"/>
    <lineage>
        <taxon>Bacteria</taxon>
        <taxon>Bacillati</taxon>
        <taxon>Bacillota</taxon>
        <taxon>Bacilli</taxon>
        <taxon>Bacillales</taxon>
        <taxon>Bacillaceae</taxon>
        <taxon>Oceanobacillus</taxon>
    </lineage>
</organism>
<keyword evidence="2" id="KW-0378">Hydrolase</keyword>
<dbReference type="CDD" id="cd07726">
    <property type="entry name" value="ST1585-like_MBL-fold"/>
    <property type="match status" value="1"/>
</dbReference>
<evidence type="ECO:0000313" key="2">
    <source>
        <dbReference type="EMBL" id="CEI82381.1"/>
    </source>
</evidence>
<dbReference type="AlphaFoldDB" id="A0A0A1MTY6"/>
<dbReference type="Gene3D" id="3.60.15.10">
    <property type="entry name" value="Ribonuclease Z/Hydroxyacylglutathione hydrolase-like"/>
    <property type="match status" value="1"/>
</dbReference>
<dbReference type="InterPro" id="IPR036866">
    <property type="entry name" value="RibonucZ/Hydroxyglut_hydro"/>
</dbReference>
<dbReference type="EMBL" id="CDGG01000001">
    <property type="protein sequence ID" value="CEI82381.1"/>
    <property type="molecule type" value="Genomic_DNA"/>
</dbReference>